<feature type="region of interest" description="Disordered" evidence="1">
    <location>
        <begin position="56"/>
        <end position="79"/>
    </location>
</feature>
<dbReference type="GO" id="GO:0016787">
    <property type="term" value="F:hydrolase activity"/>
    <property type="evidence" value="ECO:0007669"/>
    <property type="project" value="UniProtKB-KW"/>
</dbReference>
<organism evidence="2 3">
    <name type="scientific">Kribbella deserti</name>
    <dbReference type="NCBI Taxonomy" id="1926257"/>
    <lineage>
        <taxon>Bacteria</taxon>
        <taxon>Bacillati</taxon>
        <taxon>Actinomycetota</taxon>
        <taxon>Actinomycetes</taxon>
        <taxon>Propionibacteriales</taxon>
        <taxon>Kribbellaceae</taxon>
        <taxon>Kribbella</taxon>
    </lineage>
</organism>
<name>A0ABV6QTJ0_9ACTN</name>
<protein>
    <submittedName>
        <fullName evidence="2">Alpha/beta fold hydrolase</fullName>
    </submittedName>
</protein>
<dbReference type="Proteomes" id="UP001589890">
    <property type="component" value="Unassembled WGS sequence"/>
</dbReference>
<dbReference type="Gene3D" id="3.40.50.1820">
    <property type="entry name" value="alpha/beta hydrolase"/>
    <property type="match status" value="1"/>
</dbReference>
<accession>A0ABV6QTJ0</accession>
<keyword evidence="2" id="KW-0378">Hydrolase</keyword>
<comment type="caution">
    <text evidence="2">The sequence shown here is derived from an EMBL/GenBank/DDBJ whole genome shotgun (WGS) entry which is preliminary data.</text>
</comment>
<evidence type="ECO:0000313" key="2">
    <source>
        <dbReference type="EMBL" id="MFC0627941.1"/>
    </source>
</evidence>
<dbReference type="InterPro" id="IPR029058">
    <property type="entry name" value="AB_hydrolase_fold"/>
</dbReference>
<sequence>MNTTTSTDGTTIAYDRIGQGPALVLIDGALCSRAQGPMPELAQELQNDFTVYTYDRRGRADSGTPSRTRWTGRSRTSRP</sequence>
<keyword evidence="3" id="KW-1185">Reference proteome</keyword>
<proteinExistence type="predicted"/>
<evidence type="ECO:0000256" key="1">
    <source>
        <dbReference type="SAM" id="MobiDB-lite"/>
    </source>
</evidence>
<reference evidence="2 3" key="1">
    <citation type="submission" date="2024-09" db="EMBL/GenBank/DDBJ databases">
        <authorList>
            <person name="Sun Q."/>
            <person name="Mori K."/>
        </authorList>
    </citation>
    <scope>NUCLEOTIDE SEQUENCE [LARGE SCALE GENOMIC DNA]</scope>
    <source>
        <strain evidence="2 3">CGMCC 1.15906</strain>
    </source>
</reference>
<dbReference type="RefSeq" id="WP_380053243.1">
    <property type="nucleotide sequence ID" value="NZ_JBHLTC010000036.1"/>
</dbReference>
<gene>
    <name evidence="2" type="ORF">ACFFGN_27965</name>
</gene>
<dbReference type="SUPFAM" id="SSF53474">
    <property type="entry name" value="alpha/beta-Hydrolases"/>
    <property type="match status" value="1"/>
</dbReference>
<feature type="compositionally biased region" description="Basic residues" evidence="1">
    <location>
        <begin position="70"/>
        <end position="79"/>
    </location>
</feature>
<dbReference type="EMBL" id="JBHLTC010000036">
    <property type="protein sequence ID" value="MFC0627941.1"/>
    <property type="molecule type" value="Genomic_DNA"/>
</dbReference>
<evidence type="ECO:0000313" key="3">
    <source>
        <dbReference type="Proteomes" id="UP001589890"/>
    </source>
</evidence>